<dbReference type="EMBL" id="CP036266">
    <property type="protein sequence ID" value="QDT23657.1"/>
    <property type="molecule type" value="Genomic_DNA"/>
</dbReference>
<dbReference type="OrthoDB" id="260014at2"/>
<evidence type="ECO:0000313" key="2">
    <source>
        <dbReference type="Proteomes" id="UP000320421"/>
    </source>
</evidence>
<name>A0A517PWB1_9PLAN</name>
<dbReference type="Proteomes" id="UP000320421">
    <property type="component" value="Chromosome"/>
</dbReference>
<reference evidence="1 2" key="1">
    <citation type="submission" date="2019-02" db="EMBL/GenBank/DDBJ databases">
        <title>Deep-cultivation of Planctomycetes and their phenomic and genomic characterization uncovers novel biology.</title>
        <authorList>
            <person name="Wiegand S."/>
            <person name="Jogler M."/>
            <person name="Boedeker C."/>
            <person name="Pinto D."/>
            <person name="Vollmers J."/>
            <person name="Rivas-Marin E."/>
            <person name="Kohn T."/>
            <person name="Peeters S.H."/>
            <person name="Heuer A."/>
            <person name="Rast P."/>
            <person name="Oberbeckmann S."/>
            <person name="Bunk B."/>
            <person name="Jeske O."/>
            <person name="Meyerdierks A."/>
            <person name="Storesund J.E."/>
            <person name="Kallscheuer N."/>
            <person name="Luecker S."/>
            <person name="Lage O.M."/>
            <person name="Pohl T."/>
            <person name="Merkel B.J."/>
            <person name="Hornburger P."/>
            <person name="Mueller R.-W."/>
            <person name="Bruemmer F."/>
            <person name="Labrenz M."/>
            <person name="Spormann A.M."/>
            <person name="Op den Camp H."/>
            <person name="Overmann J."/>
            <person name="Amann R."/>
            <person name="Jetten M.S.M."/>
            <person name="Mascher T."/>
            <person name="Medema M.H."/>
            <person name="Devos D.P."/>
            <person name="Kaster A.-K."/>
            <person name="Ovreas L."/>
            <person name="Rohde M."/>
            <person name="Galperin M.Y."/>
            <person name="Jogler C."/>
        </authorList>
    </citation>
    <scope>NUCLEOTIDE SEQUENCE [LARGE SCALE GENOMIC DNA]</scope>
    <source>
        <strain evidence="1 2">HG66A1</strain>
    </source>
</reference>
<organism evidence="1 2">
    <name type="scientific">Gimesia chilikensis</name>
    <dbReference type="NCBI Taxonomy" id="2605989"/>
    <lineage>
        <taxon>Bacteria</taxon>
        <taxon>Pseudomonadati</taxon>
        <taxon>Planctomycetota</taxon>
        <taxon>Planctomycetia</taxon>
        <taxon>Planctomycetales</taxon>
        <taxon>Planctomycetaceae</taxon>
        <taxon>Gimesia</taxon>
    </lineage>
</organism>
<dbReference type="AlphaFoldDB" id="A0A517PWB1"/>
<sequence>MQVETHRTAPMNWAVGMTTAPRMNSTLSQSINNLKVAGWAQMRIFAEPGSSIPANISGETSVSLRDQTLGAFPNWYLGLTELYLDNPHADAYLICQDDIVMIRDTRQYLEECLWPATEIGVVSLYCPSHDHRDDASGFLKVKSGWNTWGALAYIFSNPGVREFLSDLIVLNHRHHGPHQGLRNIDSIVGSWCERRQLPYFVHVPTLTQHIGRSSTIWKNNTNEGRRKAIKYDPRLLLNEPESQNDSISE</sequence>
<dbReference type="RefSeq" id="WP_145191372.1">
    <property type="nucleotide sequence ID" value="NZ_CP036266.1"/>
</dbReference>
<evidence type="ECO:0008006" key="3">
    <source>
        <dbReference type="Google" id="ProtNLM"/>
    </source>
</evidence>
<keyword evidence="2" id="KW-1185">Reference proteome</keyword>
<gene>
    <name evidence="1" type="ORF">HG66A1_54790</name>
</gene>
<accession>A0A517PWB1</accession>
<proteinExistence type="predicted"/>
<evidence type="ECO:0000313" key="1">
    <source>
        <dbReference type="EMBL" id="QDT23657.1"/>
    </source>
</evidence>
<protein>
    <recommendedName>
        <fullName evidence="3">Glycosyltransferase family 25 (LPS biosynthesis protein)</fullName>
    </recommendedName>
</protein>